<dbReference type="Pfam" id="PF00646">
    <property type="entry name" value="F-box"/>
    <property type="match status" value="1"/>
</dbReference>
<evidence type="ECO:0000259" key="1">
    <source>
        <dbReference type="PROSITE" id="PS50181"/>
    </source>
</evidence>
<proteinExistence type="predicted"/>
<evidence type="ECO:0000313" key="2">
    <source>
        <dbReference type="EMBL" id="EGT52995.1"/>
    </source>
</evidence>
<feature type="domain" description="F-box" evidence="1">
    <location>
        <begin position="13"/>
        <end position="62"/>
    </location>
</feature>
<evidence type="ECO:0000313" key="3">
    <source>
        <dbReference type="Proteomes" id="UP000008068"/>
    </source>
</evidence>
<organism evidence="3">
    <name type="scientific">Caenorhabditis brenneri</name>
    <name type="common">Nematode worm</name>
    <dbReference type="NCBI Taxonomy" id="135651"/>
    <lineage>
        <taxon>Eukaryota</taxon>
        <taxon>Metazoa</taxon>
        <taxon>Ecdysozoa</taxon>
        <taxon>Nematoda</taxon>
        <taxon>Chromadorea</taxon>
        <taxon>Rhabditida</taxon>
        <taxon>Rhabditina</taxon>
        <taxon>Rhabditomorpha</taxon>
        <taxon>Rhabditoidea</taxon>
        <taxon>Rhabditidae</taxon>
        <taxon>Peloderinae</taxon>
        <taxon>Caenorhabditis</taxon>
    </lineage>
</organism>
<dbReference type="InParanoid" id="G0N518"/>
<dbReference type="InterPro" id="IPR001810">
    <property type="entry name" value="F-box_dom"/>
</dbReference>
<name>G0N518_CAEBE</name>
<dbReference type="Proteomes" id="UP000008068">
    <property type="component" value="Unassembled WGS sequence"/>
</dbReference>
<dbReference type="EMBL" id="GL379839">
    <property type="protein sequence ID" value="EGT52995.1"/>
    <property type="molecule type" value="Genomic_DNA"/>
</dbReference>
<sequence>MAEEELAEEPVNRASLIGIPPELFAKILENCEFDSIFSLRKVCHSLRDYLLVNKPSIQFTYIHLVERGSRMILHLHTVSTVRRIDNLPWTQFKSDVKLILDHADSKVKSFGVYLVRDRQPRNRMSSQLLKFLGSYLESRREKLQIEMFTTDNTKTFIPILSNVQGNLNDITFICIKLPPASSNEGRRVTRGMIREDKTWNLVHFPLELSRLPAWNQAHTFDTGFGEAIITTSVMLFLHFNLLNCGFLKITEEEVSAVAQAFIQNQQKVFYWLKIDNFANREEIVNVFGEESHFDAEGTLWWYFRTVHENRWLRVIIEGGCIRLDQIFDLPPGSIVRDFN</sequence>
<dbReference type="AlphaFoldDB" id="G0N518"/>
<keyword evidence="3" id="KW-1185">Reference proteome</keyword>
<dbReference type="PANTHER" id="PTHR23014:SF1">
    <property type="entry name" value="DUF38 DOMAIN-CONTAINING PROTEIN-RELATED"/>
    <property type="match status" value="1"/>
</dbReference>
<dbReference type="SMART" id="SM00256">
    <property type="entry name" value="FBOX"/>
    <property type="match status" value="1"/>
</dbReference>
<dbReference type="PROSITE" id="PS50181">
    <property type="entry name" value="FBOX"/>
    <property type="match status" value="1"/>
</dbReference>
<reference evidence="3" key="1">
    <citation type="submission" date="2011-07" db="EMBL/GenBank/DDBJ databases">
        <authorList>
            <consortium name="Caenorhabditis brenneri Sequencing and Analysis Consortium"/>
            <person name="Wilson R.K."/>
        </authorList>
    </citation>
    <scope>NUCLEOTIDE SEQUENCE [LARGE SCALE GENOMIC DNA]</scope>
    <source>
        <strain evidence="3">PB2801</strain>
    </source>
</reference>
<accession>G0N518</accession>
<dbReference type="HOGENOM" id="CLU_030831_0_3_1"/>
<gene>
    <name evidence="2" type="ORF">CAEBREN_08243</name>
</gene>
<dbReference type="PANTHER" id="PTHR23014">
    <property type="entry name" value="F-BOX A PROTEIN"/>
    <property type="match status" value="1"/>
</dbReference>
<protein>
    <recommendedName>
        <fullName evidence="1">F-box domain-containing protein</fullName>
    </recommendedName>
</protein>